<organism evidence="6 7">
    <name type="scientific">Taishania pollutisoli</name>
    <dbReference type="NCBI Taxonomy" id="2766479"/>
    <lineage>
        <taxon>Bacteria</taxon>
        <taxon>Pseudomonadati</taxon>
        <taxon>Bacteroidota</taxon>
        <taxon>Flavobacteriia</taxon>
        <taxon>Flavobacteriales</taxon>
        <taxon>Crocinitomicaceae</taxon>
        <taxon>Taishania</taxon>
    </lineage>
</organism>
<evidence type="ECO:0000256" key="3">
    <source>
        <dbReference type="SAM" id="MobiDB-lite"/>
    </source>
</evidence>
<keyword evidence="1 4" id="KW-0732">Signal</keyword>
<dbReference type="Gene3D" id="2.70.70.10">
    <property type="entry name" value="Glucose Permease (Domain IIA)"/>
    <property type="match status" value="1"/>
</dbReference>
<feature type="signal peptide" evidence="4">
    <location>
        <begin position="1"/>
        <end position="22"/>
    </location>
</feature>
<evidence type="ECO:0000259" key="5">
    <source>
        <dbReference type="Pfam" id="PF01551"/>
    </source>
</evidence>
<gene>
    <name evidence="6" type="ORF">H9Y05_08150</name>
</gene>
<feature type="region of interest" description="Disordered" evidence="3">
    <location>
        <begin position="253"/>
        <end position="290"/>
    </location>
</feature>
<dbReference type="CDD" id="cd12797">
    <property type="entry name" value="M23_peptidase"/>
    <property type="match status" value="1"/>
</dbReference>
<accession>A0A8J6TSP0</accession>
<keyword evidence="2" id="KW-0175">Coiled coil</keyword>
<dbReference type="GO" id="GO:0004222">
    <property type="term" value="F:metalloendopeptidase activity"/>
    <property type="evidence" value="ECO:0007669"/>
    <property type="project" value="TreeGrafter"/>
</dbReference>
<evidence type="ECO:0000256" key="4">
    <source>
        <dbReference type="SAM" id="SignalP"/>
    </source>
</evidence>
<dbReference type="AlphaFoldDB" id="A0A8J6TSP0"/>
<dbReference type="PANTHER" id="PTHR21666">
    <property type="entry name" value="PEPTIDASE-RELATED"/>
    <property type="match status" value="1"/>
</dbReference>
<proteinExistence type="predicted"/>
<dbReference type="Pfam" id="PF01551">
    <property type="entry name" value="Peptidase_M23"/>
    <property type="match status" value="1"/>
</dbReference>
<dbReference type="Gene3D" id="6.10.250.3150">
    <property type="match status" value="1"/>
</dbReference>
<feature type="chain" id="PRO_5035207818" evidence="4">
    <location>
        <begin position="23"/>
        <end position="436"/>
    </location>
</feature>
<evidence type="ECO:0000313" key="7">
    <source>
        <dbReference type="Proteomes" id="UP000652681"/>
    </source>
</evidence>
<name>A0A8J6TSP0_9FLAO</name>
<dbReference type="EMBL" id="JACVEL010000004">
    <property type="protein sequence ID" value="MBC9812442.1"/>
    <property type="molecule type" value="Genomic_DNA"/>
</dbReference>
<keyword evidence="7" id="KW-1185">Reference proteome</keyword>
<feature type="domain" description="M23ase beta-sheet core" evidence="5">
    <location>
        <begin position="333"/>
        <end position="419"/>
    </location>
</feature>
<sequence>MKSVSKIILGILCMAMASQSIAQSTSEKLKREQQQLEKNIANTKQLLEKAKSNTESSFNELKLLNNQIAYREQLVRNFDNQIRGAELKIKEKQNQIEQLSEEMKTLREQYKKLLVYAYKHRNKYGKMMYIFSSDSYYEAIKRAKYLEKIQEMIKKQFLVIEQHQRLIATEMKNIEKEKEYKSKMLDEKKAEREQIMADQQKQQVVYQELKAQEGQIIAKLKEDERKRANLKVQIDAAIKKEIAEAEARRKKAEAEAKKKADAAKPTTTTSPNTTTSTTPTTKPVELPETKENAALSKSFEGNRGKLPWPVEKGNITEGYGKNPHPTIPGVFTNNNGVDISAPKNAQVRAVFEGEVTSVMNIPGAGKVVIVKHGNYRTVYSNLQSTFVNVGSKVSTKQVIGSLVTSDGQSLSTSHFEIHQVVGTTVTSLNPGLWLAK</sequence>
<evidence type="ECO:0000313" key="6">
    <source>
        <dbReference type="EMBL" id="MBC9812442.1"/>
    </source>
</evidence>
<dbReference type="SUPFAM" id="SSF51261">
    <property type="entry name" value="Duplicated hybrid motif"/>
    <property type="match status" value="1"/>
</dbReference>
<feature type="coiled-coil region" evidence="2">
    <location>
        <begin position="19"/>
        <end position="116"/>
    </location>
</feature>
<feature type="compositionally biased region" description="Basic and acidic residues" evidence="3">
    <location>
        <begin position="253"/>
        <end position="262"/>
    </location>
</feature>
<reference evidence="6" key="1">
    <citation type="submission" date="2020-09" db="EMBL/GenBank/DDBJ databases">
        <title>Taishania pollutisoli gen. nov., sp. nov., Isolated from Tetrabromobisphenol A-Contaminated Soil.</title>
        <authorList>
            <person name="Chen Q."/>
        </authorList>
    </citation>
    <scope>NUCLEOTIDE SEQUENCE</scope>
    <source>
        <strain evidence="6">CZZ-1</strain>
    </source>
</reference>
<feature type="compositionally biased region" description="Low complexity" evidence="3">
    <location>
        <begin position="263"/>
        <end position="283"/>
    </location>
</feature>
<evidence type="ECO:0000256" key="2">
    <source>
        <dbReference type="SAM" id="Coils"/>
    </source>
</evidence>
<dbReference type="InterPro" id="IPR011055">
    <property type="entry name" value="Dup_hybrid_motif"/>
</dbReference>
<evidence type="ECO:0000256" key="1">
    <source>
        <dbReference type="ARBA" id="ARBA00022729"/>
    </source>
</evidence>
<protein>
    <submittedName>
        <fullName evidence="6">Peptidoglycan DD-metalloendopeptidase family protein</fullName>
    </submittedName>
</protein>
<dbReference type="InterPro" id="IPR016047">
    <property type="entry name" value="M23ase_b-sheet_dom"/>
</dbReference>
<dbReference type="PANTHER" id="PTHR21666:SF289">
    <property type="entry name" value="L-ALA--D-GLU ENDOPEPTIDASE"/>
    <property type="match status" value="1"/>
</dbReference>
<comment type="caution">
    <text evidence="6">The sequence shown here is derived from an EMBL/GenBank/DDBJ whole genome shotgun (WGS) entry which is preliminary data.</text>
</comment>
<dbReference type="InterPro" id="IPR050570">
    <property type="entry name" value="Cell_wall_metabolism_enzyme"/>
</dbReference>
<dbReference type="Proteomes" id="UP000652681">
    <property type="component" value="Unassembled WGS sequence"/>
</dbReference>
<dbReference type="RefSeq" id="WP_163489823.1">
    <property type="nucleotide sequence ID" value="NZ_JACVEL010000004.1"/>
</dbReference>